<feature type="compositionally biased region" description="Low complexity" evidence="1">
    <location>
        <begin position="33"/>
        <end position="46"/>
    </location>
</feature>
<accession>A0A9N9YYL3</accession>
<dbReference type="InterPro" id="IPR003593">
    <property type="entry name" value="AAA+_ATPase"/>
</dbReference>
<dbReference type="SUPFAM" id="SSF52540">
    <property type="entry name" value="P-loop containing nucleoside triphosphate hydrolases"/>
    <property type="match status" value="1"/>
</dbReference>
<dbReference type="EMBL" id="CABFOC020000013">
    <property type="protein sequence ID" value="CAH0045914.1"/>
    <property type="molecule type" value="Genomic_DNA"/>
</dbReference>
<dbReference type="PANTHER" id="PTHR46411:SF2">
    <property type="entry name" value="AAA+ ATPASE DOMAIN-CONTAINING PROTEIN"/>
    <property type="match status" value="1"/>
</dbReference>
<dbReference type="Pfam" id="PF23232">
    <property type="entry name" value="AAA_lid_13"/>
    <property type="match status" value="1"/>
</dbReference>
<dbReference type="Proteomes" id="UP000775872">
    <property type="component" value="Unassembled WGS sequence"/>
</dbReference>
<evidence type="ECO:0000259" key="2">
    <source>
        <dbReference type="SMART" id="SM00382"/>
    </source>
</evidence>
<evidence type="ECO:0000313" key="4">
    <source>
        <dbReference type="Proteomes" id="UP000775872"/>
    </source>
</evidence>
<dbReference type="InterPro" id="IPR027417">
    <property type="entry name" value="P-loop_NTPase"/>
</dbReference>
<dbReference type="InterPro" id="IPR054289">
    <property type="entry name" value="DUF7025"/>
</dbReference>
<evidence type="ECO:0000313" key="3">
    <source>
        <dbReference type="EMBL" id="CAH0045914.1"/>
    </source>
</evidence>
<dbReference type="InterPro" id="IPR003959">
    <property type="entry name" value="ATPase_AAA_core"/>
</dbReference>
<feature type="compositionally biased region" description="Polar residues" evidence="1">
    <location>
        <begin position="1"/>
        <end position="11"/>
    </location>
</feature>
<evidence type="ECO:0000256" key="1">
    <source>
        <dbReference type="SAM" id="MobiDB-lite"/>
    </source>
</evidence>
<dbReference type="Gene3D" id="3.40.50.300">
    <property type="entry name" value="P-loop containing nucleotide triphosphate hydrolases"/>
    <property type="match status" value="1"/>
</dbReference>
<organism evidence="3 4">
    <name type="scientific">Clonostachys solani</name>
    <dbReference type="NCBI Taxonomy" id="160281"/>
    <lineage>
        <taxon>Eukaryota</taxon>
        <taxon>Fungi</taxon>
        <taxon>Dikarya</taxon>
        <taxon>Ascomycota</taxon>
        <taxon>Pezizomycotina</taxon>
        <taxon>Sordariomycetes</taxon>
        <taxon>Hypocreomycetidae</taxon>
        <taxon>Hypocreales</taxon>
        <taxon>Bionectriaceae</taxon>
        <taxon>Clonostachys</taxon>
    </lineage>
</organism>
<dbReference type="GO" id="GO:0016887">
    <property type="term" value="F:ATP hydrolysis activity"/>
    <property type="evidence" value="ECO:0007669"/>
    <property type="project" value="InterPro"/>
</dbReference>
<dbReference type="InterPro" id="IPR056599">
    <property type="entry name" value="AAA_lid_fung"/>
</dbReference>
<dbReference type="PANTHER" id="PTHR46411">
    <property type="entry name" value="FAMILY ATPASE, PUTATIVE-RELATED"/>
    <property type="match status" value="1"/>
</dbReference>
<name>A0A9N9YYL3_9HYPO</name>
<feature type="region of interest" description="Disordered" evidence="1">
    <location>
        <begin position="1"/>
        <end position="61"/>
    </location>
</feature>
<comment type="caution">
    <text evidence="3">The sequence shown here is derived from an EMBL/GenBank/DDBJ whole genome shotgun (WGS) entry which is preliminary data.</text>
</comment>
<dbReference type="CDD" id="cd19481">
    <property type="entry name" value="RecA-like_protease"/>
    <property type="match status" value="1"/>
</dbReference>
<feature type="domain" description="AAA+ ATPase" evidence="2">
    <location>
        <begin position="597"/>
        <end position="722"/>
    </location>
</feature>
<gene>
    <name evidence="3" type="ORF">CSOL1703_00012547</name>
</gene>
<protein>
    <recommendedName>
        <fullName evidence="2">AAA+ ATPase domain-containing protein</fullName>
    </recommendedName>
</protein>
<dbReference type="GO" id="GO:0005524">
    <property type="term" value="F:ATP binding"/>
    <property type="evidence" value="ECO:0007669"/>
    <property type="project" value="InterPro"/>
</dbReference>
<dbReference type="OrthoDB" id="10042665at2759"/>
<dbReference type="Pfam" id="PF22942">
    <property type="entry name" value="DUF7025"/>
    <property type="match status" value="1"/>
</dbReference>
<dbReference type="Pfam" id="PF00004">
    <property type="entry name" value="AAA"/>
    <property type="match status" value="1"/>
</dbReference>
<proteinExistence type="predicted"/>
<dbReference type="SMART" id="SM00382">
    <property type="entry name" value="AAA"/>
    <property type="match status" value="1"/>
</dbReference>
<sequence length="891" mass="101901">MSSTLGEQTIAPSPLSRPRPPDAQSHVYEITESSPDASQSDSQPGSEYSHGSNGEDYTGRDYTPRVTFQQYEGDVTTPIAEPEPGIERIVVTTPVPPPLKKTGIKKSIIVYYDIPEGSVEGTVDPSTWGKNGPPNTNQRPWLVQFKSTFLVSCIANAMGFHVELVTFEKEYAEMLDKLQQDQSSENEPNIQLLQYLLEVIRVDLGSVLELHRQVLERKLETVSFANIWYLFQPGSIVSCNDQGHEQLYAVYEVMSDQNQQAVNPFRPQNYSSSYRRVKAPRFTQTSYDDVYNYRPRNPDHSSFGQSEYAPENYYAVPENLQEDAEYPPFILKCYYTVYDGSLIGPSCKDLSIPYFSGQKAVLDLPVYPVALHPEENAILHRFQERGLKFLSWKGHLHYEGSTLPPPNLHPGSIAFWSEEVDQEVYADFKTGYRFMDHQHRPVMSKPAEGPYIGMTIRTEKQFARLESRAEVLDQLREASLDRQRSIEFLRSQPVGCRIVSMEKALELKGYLQLLPYQVLCFIFRMRGWRYLDVDLLQQIDKSEAAAKSGFDDLVIPDAYRDLLISVIESYRPDPKLRGEASRPKISSQMDIVRGKGRGLIILLHGPPGVGKTSTAETIAAYTRRPLYVLTSGDIGLTSRDIEASLSYHFNLASNWGCIMLIDEADVFLMKRDWHDIERNALVSVFLRVLEYYSGILFLTTNRTGVIDEAFKSRMHLYLRYPSIDLDSTKLIWGKLLDRIARENKENKIRIEFDRSALLKYASDHFESHKEKKTTWNARQIRNAFQTAIALCQYDRVHMLEDNGLTEEEAEERGGRFMRVELKSEYFEKIAESAKDFYTFMAGLKGGTDDQMALEEGLRDDSFDPSERMAKKPYHGLLSLRGKPPLDHNRTM</sequence>
<keyword evidence="4" id="KW-1185">Reference proteome</keyword>
<dbReference type="AlphaFoldDB" id="A0A9N9YYL3"/>
<reference evidence="3" key="1">
    <citation type="submission" date="2021-10" db="EMBL/GenBank/DDBJ databases">
        <authorList>
            <person name="Piombo E."/>
        </authorList>
    </citation>
    <scope>NUCLEOTIDE SEQUENCE</scope>
</reference>